<proteinExistence type="predicted"/>
<accession>A0A9N9XPD6</accession>
<evidence type="ECO:0000313" key="2">
    <source>
        <dbReference type="EMBL" id="CAG9856857.1"/>
    </source>
</evidence>
<dbReference type="Proteomes" id="UP001153712">
    <property type="component" value="Chromosome 12"/>
</dbReference>
<sequence length="227" mass="26138">MKGFFFVAALLVGLTYAQENGNRPVLKRVTRKAIRNMRGALLKQIEAKIISNCEANGLTDCGANHLQETFNKMRSCLETKIMYSVPKDEYIQHLESCGKDAVRETENCLRSDQRYFPKFVLDLVKSLVNFMYDDKSALASWEMTACLRKFDNFDVRRDYFSCMVLASIRTHDTQEIPHSKGDFCDKFVAAAKCYPRTVNKYCDHNCNVNKIISDYSKYLAIPCEIKE</sequence>
<dbReference type="EMBL" id="OU900105">
    <property type="protein sequence ID" value="CAG9856857.1"/>
    <property type="molecule type" value="Genomic_DNA"/>
</dbReference>
<feature type="signal peptide" evidence="1">
    <location>
        <begin position="1"/>
        <end position="17"/>
    </location>
</feature>
<dbReference type="AlphaFoldDB" id="A0A9N9XPD6"/>
<feature type="chain" id="PRO_5040148772" evidence="1">
    <location>
        <begin position="18"/>
        <end position="227"/>
    </location>
</feature>
<name>A0A9N9XPD6_PHYSR</name>
<keyword evidence="1" id="KW-0732">Signal</keyword>
<evidence type="ECO:0000256" key="1">
    <source>
        <dbReference type="SAM" id="SignalP"/>
    </source>
</evidence>
<keyword evidence="3" id="KW-1185">Reference proteome</keyword>
<dbReference type="OrthoDB" id="6712663at2759"/>
<reference evidence="2" key="1">
    <citation type="submission" date="2022-01" db="EMBL/GenBank/DDBJ databases">
        <authorList>
            <person name="King R."/>
        </authorList>
    </citation>
    <scope>NUCLEOTIDE SEQUENCE</scope>
</reference>
<gene>
    <name evidence="2" type="ORF">PHYEVI_LOCUS3270</name>
</gene>
<protein>
    <submittedName>
        <fullName evidence="2">Uncharacterized protein</fullName>
    </submittedName>
</protein>
<evidence type="ECO:0000313" key="3">
    <source>
        <dbReference type="Proteomes" id="UP001153712"/>
    </source>
</evidence>
<organism evidence="2 3">
    <name type="scientific">Phyllotreta striolata</name>
    <name type="common">Striped flea beetle</name>
    <name type="synonym">Crioceris striolata</name>
    <dbReference type="NCBI Taxonomy" id="444603"/>
    <lineage>
        <taxon>Eukaryota</taxon>
        <taxon>Metazoa</taxon>
        <taxon>Ecdysozoa</taxon>
        <taxon>Arthropoda</taxon>
        <taxon>Hexapoda</taxon>
        <taxon>Insecta</taxon>
        <taxon>Pterygota</taxon>
        <taxon>Neoptera</taxon>
        <taxon>Endopterygota</taxon>
        <taxon>Coleoptera</taxon>
        <taxon>Polyphaga</taxon>
        <taxon>Cucujiformia</taxon>
        <taxon>Chrysomeloidea</taxon>
        <taxon>Chrysomelidae</taxon>
        <taxon>Galerucinae</taxon>
        <taxon>Alticini</taxon>
        <taxon>Phyllotreta</taxon>
    </lineage>
</organism>